<reference evidence="2 3" key="1">
    <citation type="submission" date="2017-06" db="EMBL/GenBank/DDBJ databases">
        <authorList>
            <person name="Kim H.J."/>
            <person name="Triplett B.A."/>
        </authorList>
    </citation>
    <scope>NUCLEOTIDE SEQUENCE [LARGE SCALE GENOMIC DNA]</scope>
    <source>
        <strain evidence="2 3">DSM 43151</strain>
    </source>
</reference>
<dbReference type="OrthoDB" id="3395469at2"/>
<dbReference type="Proteomes" id="UP000198415">
    <property type="component" value="Unassembled WGS sequence"/>
</dbReference>
<evidence type="ECO:0000313" key="2">
    <source>
        <dbReference type="EMBL" id="SNS10321.1"/>
    </source>
</evidence>
<evidence type="ECO:0000256" key="1">
    <source>
        <dbReference type="SAM" id="Phobius"/>
    </source>
</evidence>
<accession>A0A239BSD2</accession>
<sequence length="125" mass="13166">MPLSAGGGARAPGLRTFVQAILAIAVVLGVISCVLGFVRSVRDVERFEAEVGDCVAGETEADVRIVACEDPAARRRVVDSATRPSPVTDDILNEVCSGAPLADDVFWKTLQDGTVLILCLESLKP</sequence>
<organism evidence="2 3">
    <name type="scientific">Actinoplanes regularis</name>
    <dbReference type="NCBI Taxonomy" id="52697"/>
    <lineage>
        <taxon>Bacteria</taxon>
        <taxon>Bacillati</taxon>
        <taxon>Actinomycetota</taxon>
        <taxon>Actinomycetes</taxon>
        <taxon>Micromonosporales</taxon>
        <taxon>Micromonosporaceae</taxon>
        <taxon>Actinoplanes</taxon>
    </lineage>
</organism>
<proteinExistence type="predicted"/>
<name>A0A239BSD2_9ACTN</name>
<evidence type="ECO:0000313" key="3">
    <source>
        <dbReference type="Proteomes" id="UP000198415"/>
    </source>
</evidence>
<dbReference type="AlphaFoldDB" id="A0A239BSD2"/>
<gene>
    <name evidence="2" type="ORF">SAMN06264365_11081</name>
</gene>
<keyword evidence="1" id="KW-0812">Transmembrane</keyword>
<keyword evidence="1" id="KW-0472">Membrane</keyword>
<keyword evidence="3" id="KW-1185">Reference proteome</keyword>
<feature type="transmembrane region" description="Helical" evidence="1">
    <location>
        <begin position="20"/>
        <end position="38"/>
    </location>
</feature>
<dbReference type="EMBL" id="FZNR01000010">
    <property type="protein sequence ID" value="SNS10321.1"/>
    <property type="molecule type" value="Genomic_DNA"/>
</dbReference>
<keyword evidence="1" id="KW-1133">Transmembrane helix</keyword>
<dbReference type="RefSeq" id="WP_143232529.1">
    <property type="nucleotide sequence ID" value="NZ_FZNR01000010.1"/>
</dbReference>
<protein>
    <submittedName>
        <fullName evidence="2">Uncharacterized protein</fullName>
    </submittedName>
</protein>